<dbReference type="InterPro" id="IPR003774">
    <property type="entry name" value="AlgH-like"/>
</dbReference>
<dbReference type="Proteomes" id="UP000305848">
    <property type="component" value="Unassembled WGS sequence"/>
</dbReference>
<sequence>MNEALAAGTLLIADPFLKDPNFMRTVVFLCDHQAEGSIGFVINRRYEKNIGELVTELEMCNFPVYYGGPVQRDTLHFLHQCPDLIEGGVEITTGIYWGGDFEQVAALIKKGELESGMIRFYLGYSGWGEEQLDSELNEKTWLITPGNAKLVFHKNISLIWQDALKQLGGKYEQLINYPLDPQLN</sequence>
<proteinExistence type="inferred from homology"/>
<reference evidence="3 4" key="1">
    <citation type="submission" date="2019-05" db="EMBL/GenBank/DDBJ databases">
        <title>Panacibacter sp. strain 17mud1-8 Genome sequencing and assembly.</title>
        <authorList>
            <person name="Chhetri G."/>
        </authorList>
    </citation>
    <scope>NUCLEOTIDE SEQUENCE [LARGE SCALE GENOMIC DNA]</scope>
    <source>
        <strain evidence="3 4">17mud1-8</strain>
    </source>
</reference>
<dbReference type="GO" id="GO:0005829">
    <property type="term" value="C:cytosol"/>
    <property type="evidence" value="ECO:0007669"/>
    <property type="project" value="TreeGrafter"/>
</dbReference>
<protein>
    <recommendedName>
        <fullName evidence="2">UPF0301 protein FC093_02785</fullName>
    </recommendedName>
</protein>
<evidence type="ECO:0000256" key="1">
    <source>
        <dbReference type="ARBA" id="ARBA00009600"/>
    </source>
</evidence>
<accession>A0A4U3L991</accession>
<dbReference type="EMBL" id="SZQL01000001">
    <property type="protein sequence ID" value="TKK71955.1"/>
    <property type="molecule type" value="Genomic_DNA"/>
</dbReference>
<keyword evidence="4" id="KW-1185">Reference proteome</keyword>
<dbReference type="AlphaFoldDB" id="A0A4U3L991"/>
<name>A0A4U3L991_9BACT</name>
<organism evidence="3 4">
    <name type="scientific">Ilyomonas limi</name>
    <dbReference type="NCBI Taxonomy" id="2575867"/>
    <lineage>
        <taxon>Bacteria</taxon>
        <taxon>Pseudomonadati</taxon>
        <taxon>Bacteroidota</taxon>
        <taxon>Chitinophagia</taxon>
        <taxon>Chitinophagales</taxon>
        <taxon>Chitinophagaceae</taxon>
        <taxon>Ilyomonas</taxon>
    </lineage>
</organism>
<dbReference type="OrthoDB" id="9807486at2"/>
<evidence type="ECO:0000313" key="3">
    <source>
        <dbReference type="EMBL" id="TKK71955.1"/>
    </source>
</evidence>
<dbReference type="PANTHER" id="PTHR30327:SF1">
    <property type="entry name" value="UPF0301 PROTEIN YQGE"/>
    <property type="match status" value="1"/>
</dbReference>
<dbReference type="HAMAP" id="MF_00758">
    <property type="entry name" value="UPF0301"/>
    <property type="match status" value="1"/>
</dbReference>
<dbReference type="SUPFAM" id="SSF143456">
    <property type="entry name" value="VC0467-like"/>
    <property type="match status" value="1"/>
</dbReference>
<comment type="similarity">
    <text evidence="1 2">Belongs to the UPF0301 (AlgH) family.</text>
</comment>
<dbReference type="RefSeq" id="WP_137260195.1">
    <property type="nucleotide sequence ID" value="NZ_SZQL01000001.1"/>
</dbReference>
<dbReference type="Pfam" id="PF02622">
    <property type="entry name" value="DUF179"/>
    <property type="match status" value="1"/>
</dbReference>
<comment type="caution">
    <text evidence="3">The sequence shown here is derived from an EMBL/GenBank/DDBJ whole genome shotgun (WGS) entry which is preliminary data.</text>
</comment>
<dbReference type="Gene3D" id="3.40.1740.10">
    <property type="entry name" value="VC0467-like"/>
    <property type="match status" value="1"/>
</dbReference>
<evidence type="ECO:0000313" key="4">
    <source>
        <dbReference type="Proteomes" id="UP000305848"/>
    </source>
</evidence>
<gene>
    <name evidence="3" type="ORF">FC093_02785</name>
</gene>
<evidence type="ECO:0000256" key="2">
    <source>
        <dbReference type="HAMAP-Rule" id="MF_00758"/>
    </source>
</evidence>
<dbReference type="PANTHER" id="PTHR30327">
    <property type="entry name" value="UNCHARACTERIZED PROTEIN YQGE"/>
    <property type="match status" value="1"/>
</dbReference>